<evidence type="ECO:0000313" key="1">
    <source>
        <dbReference type="EMBL" id="MFF3337992.1"/>
    </source>
</evidence>
<reference evidence="1 2" key="1">
    <citation type="submission" date="2024-10" db="EMBL/GenBank/DDBJ databases">
        <title>The Natural Products Discovery Center: Release of the First 8490 Sequenced Strains for Exploring Actinobacteria Biosynthetic Diversity.</title>
        <authorList>
            <person name="Kalkreuter E."/>
            <person name="Kautsar S.A."/>
            <person name="Yang D."/>
            <person name="Bader C.D."/>
            <person name="Teijaro C.N."/>
            <person name="Fluegel L."/>
            <person name="Davis C.M."/>
            <person name="Simpson J.R."/>
            <person name="Lauterbach L."/>
            <person name="Steele A.D."/>
            <person name="Gui C."/>
            <person name="Meng S."/>
            <person name="Li G."/>
            <person name="Viehrig K."/>
            <person name="Ye F."/>
            <person name="Su P."/>
            <person name="Kiefer A.F."/>
            <person name="Nichols A."/>
            <person name="Cepeda A.J."/>
            <person name="Yan W."/>
            <person name="Fan B."/>
            <person name="Jiang Y."/>
            <person name="Adhikari A."/>
            <person name="Zheng C.-J."/>
            <person name="Schuster L."/>
            <person name="Cowan T.M."/>
            <person name="Smanski M.J."/>
            <person name="Chevrette M.G."/>
            <person name="De Carvalho L.P.S."/>
            <person name="Shen B."/>
        </authorList>
    </citation>
    <scope>NUCLEOTIDE SEQUENCE [LARGE SCALE GENOMIC DNA]</scope>
    <source>
        <strain evidence="1 2">NPDC003029</strain>
    </source>
</reference>
<dbReference type="RefSeq" id="WP_387893918.1">
    <property type="nucleotide sequence ID" value="NZ_JBIAPK010000001.1"/>
</dbReference>
<dbReference type="Proteomes" id="UP001601976">
    <property type="component" value="Unassembled WGS sequence"/>
</dbReference>
<protein>
    <submittedName>
        <fullName evidence="1">Uncharacterized protein</fullName>
    </submittedName>
</protein>
<name>A0ABW6R9V3_9ACTN</name>
<organism evidence="1 2">
    <name type="scientific">Streptomyces flavidovirens</name>
    <dbReference type="NCBI Taxonomy" id="67298"/>
    <lineage>
        <taxon>Bacteria</taxon>
        <taxon>Bacillati</taxon>
        <taxon>Actinomycetota</taxon>
        <taxon>Actinomycetes</taxon>
        <taxon>Kitasatosporales</taxon>
        <taxon>Streptomycetaceae</taxon>
        <taxon>Streptomyces</taxon>
    </lineage>
</organism>
<gene>
    <name evidence="1" type="ORF">ACFYWW_04520</name>
</gene>
<dbReference type="EMBL" id="JBIAPK010000001">
    <property type="protein sequence ID" value="MFF3337992.1"/>
    <property type="molecule type" value="Genomic_DNA"/>
</dbReference>
<proteinExistence type="predicted"/>
<accession>A0ABW6R9V3</accession>
<comment type="caution">
    <text evidence="1">The sequence shown here is derived from an EMBL/GenBank/DDBJ whole genome shotgun (WGS) entry which is preliminary data.</text>
</comment>
<evidence type="ECO:0000313" key="2">
    <source>
        <dbReference type="Proteomes" id="UP001601976"/>
    </source>
</evidence>
<keyword evidence="2" id="KW-1185">Reference proteome</keyword>
<sequence length="59" mass="6541">MKSRRVYCASCAQPLRRGTYLLCVLGCGARLCRKGRRGCIDQHTPNCPTYQAARGVLPN</sequence>